<feature type="active site" description="Charge relay system" evidence="5">
    <location>
        <position position="353"/>
    </location>
</feature>
<dbReference type="EMBL" id="CP022203">
    <property type="protein sequence ID" value="ATB46027.1"/>
    <property type="molecule type" value="Genomic_DNA"/>
</dbReference>
<dbReference type="PROSITE" id="PS00137">
    <property type="entry name" value="SUBTILASE_HIS"/>
    <property type="match status" value="1"/>
</dbReference>
<dbReference type="OrthoDB" id="9765693at2"/>
<organism evidence="10 11">
    <name type="scientific">Corallococcus macrosporus DSM 14697</name>
    <dbReference type="NCBI Taxonomy" id="1189310"/>
    <lineage>
        <taxon>Bacteria</taxon>
        <taxon>Pseudomonadati</taxon>
        <taxon>Myxococcota</taxon>
        <taxon>Myxococcia</taxon>
        <taxon>Myxococcales</taxon>
        <taxon>Cystobacterineae</taxon>
        <taxon>Myxococcaceae</taxon>
        <taxon>Corallococcus</taxon>
    </lineage>
</organism>
<feature type="domain" description="Peptidase S8/S53" evidence="8">
    <location>
        <begin position="159"/>
        <end position="387"/>
    </location>
</feature>
<dbReference type="CDD" id="cd04077">
    <property type="entry name" value="Peptidases_S8_PCSK9_ProteinaseK_like"/>
    <property type="match status" value="1"/>
</dbReference>
<comment type="similarity">
    <text evidence="1 5 6">Belongs to the peptidase S8 family.</text>
</comment>
<proteinExistence type="inferred from homology"/>
<dbReference type="Pfam" id="PF05922">
    <property type="entry name" value="Inhibitor_I9"/>
    <property type="match status" value="1"/>
</dbReference>
<protein>
    <submittedName>
        <fullName evidence="10">Peptidase S8</fullName>
    </submittedName>
</protein>
<feature type="active site" description="Charge relay system" evidence="5">
    <location>
        <position position="168"/>
    </location>
</feature>
<feature type="signal peptide" evidence="7">
    <location>
        <begin position="1"/>
        <end position="22"/>
    </location>
</feature>
<reference evidence="10 11" key="1">
    <citation type="submission" date="2017-06" db="EMBL/GenBank/DDBJ databases">
        <title>Sequencing and comparative analysis of myxobacterial genomes.</title>
        <authorList>
            <person name="Rupp O."/>
            <person name="Goesmann A."/>
            <person name="Sogaard-Andersen L."/>
        </authorList>
    </citation>
    <scope>NUCLEOTIDE SEQUENCE [LARGE SCALE GENOMIC DNA]</scope>
    <source>
        <strain evidence="10 11">DSM 14697</strain>
    </source>
</reference>
<dbReference type="InterPro" id="IPR037045">
    <property type="entry name" value="S8pro/Inhibitor_I9_sf"/>
</dbReference>
<evidence type="ECO:0000313" key="11">
    <source>
        <dbReference type="Proteomes" id="UP000217343"/>
    </source>
</evidence>
<evidence type="ECO:0000259" key="8">
    <source>
        <dbReference type="Pfam" id="PF00082"/>
    </source>
</evidence>
<sequence>MNRHTLKLFVSVGMMLLMGACASRQVPCKDRTVSRPTVGQKRAGKFITVKKKIPGEYIVVLKSPAQSLEQVQVQQATANLTTAYGGTAFAMYENALRGFAAKMTQAQARAMANDPAVDYVQENGVVKIAESQQGPTWGIDRMDQRKLPLDKLYTFTATGQGVHIYILDTGVRFSHREFGGRASVGFDAIGDSMRGNDCNGHGTHVAGTAAGASYGLARNAIVHSVRVLGCDGSGATSGVIAGVDWVTRNHVSPAVANMSLGSDVDPALDDAVRRSIAAGVTYVVAAGNEDNDACKHSPARTPEAITVAATDNKDKRATFSNWGDCVDVFAPGNKIKSSWHYGDKESRELSGTSMATPHVTGLAALFLEANPTAKPEAVASAVNANATPDTVSNPGWCSPNLMAYSGFITAIPGLPVVQLKDYLPKPAVVSSSEPR</sequence>
<dbReference type="Gene3D" id="3.30.70.80">
    <property type="entry name" value="Peptidase S8 propeptide/proteinase inhibitor I9"/>
    <property type="match status" value="1"/>
</dbReference>
<feature type="domain" description="Inhibitor I9" evidence="9">
    <location>
        <begin position="57"/>
        <end position="128"/>
    </location>
</feature>
<dbReference type="AlphaFoldDB" id="A0A250JRA8"/>
<dbReference type="Gene3D" id="3.40.50.200">
    <property type="entry name" value="Peptidase S8/S53 domain"/>
    <property type="match status" value="1"/>
</dbReference>
<feature type="active site" description="Charge relay system" evidence="5">
    <location>
        <position position="201"/>
    </location>
</feature>
<gene>
    <name evidence="10" type="ORF">MYMAC_001619</name>
</gene>
<evidence type="ECO:0000256" key="5">
    <source>
        <dbReference type="PROSITE-ProRule" id="PRU01240"/>
    </source>
</evidence>
<dbReference type="InterPro" id="IPR000209">
    <property type="entry name" value="Peptidase_S8/S53_dom"/>
</dbReference>
<dbReference type="InterPro" id="IPR023827">
    <property type="entry name" value="Peptidase_S8_Asp-AS"/>
</dbReference>
<dbReference type="PROSITE" id="PS51892">
    <property type="entry name" value="SUBTILASE"/>
    <property type="match status" value="1"/>
</dbReference>
<dbReference type="InterPro" id="IPR036852">
    <property type="entry name" value="Peptidase_S8/S53_dom_sf"/>
</dbReference>
<dbReference type="Proteomes" id="UP000217343">
    <property type="component" value="Chromosome"/>
</dbReference>
<evidence type="ECO:0000256" key="7">
    <source>
        <dbReference type="SAM" id="SignalP"/>
    </source>
</evidence>
<dbReference type="SUPFAM" id="SSF52743">
    <property type="entry name" value="Subtilisin-like"/>
    <property type="match status" value="1"/>
</dbReference>
<dbReference type="GO" id="GO:0005615">
    <property type="term" value="C:extracellular space"/>
    <property type="evidence" value="ECO:0007669"/>
    <property type="project" value="TreeGrafter"/>
</dbReference>
<feature type="chain" id="PRO_5012106099" evidence="7">
    <location>
        <begin position="23"/>
        <end position="435"/>
    </location>
</feature>
<dbReference type="GO" id="GO:0006508">
    <property type="term" value="P:proteolysis"/>
    <property type="evidence" value="ECO:0007669"/>
    <property type="project" value="UniProtKB-KW"/>
</dbReference>
<keyword evidence="11" id="KW-1185">Reference proteome</keyword>
<accession>A0A250JRA8</accession>
<dbReference type="PANTHER" id="PTHR43806">
    <property type="entry name" value="PEPTIDASE S8"/>
    <property type="match status" value="1"/>
</dbReference>
<dbReference type="InterPro" id="IPR034193">
    <property type="entry name" value="PCSK9_ProteinaseK-like"/>
</dbReference>
<evidence type="ECO:0000313" key="10">
    <source>
        <dbReference type="EMBL" id="ATB46027.1"/>
    </source>
</evidence>
<dbReference type="KEGG" id="mmas:MYMAC_001619"/>
<evidence type="ECO:0000256" key="4">
    <source>
        <dbReference type="ARBA" id="ARBA00022825"/>
    </source>
</evidence>
<dbReference type="PRINTS" id="PR00723">
    <property type="entry name" value="SUBTILISIN"/>
</dbReference>
<evidence type="ECO:0000259" key="9">
    <source>
        <dbReference type="Pfam" id="PF05922"/>
    </source>
</evidence>
<dbReference type="InterPro" id="IPR022398">
    <property type="entry name" value="Peptidase_S8_His-AS"/>
</dbReference>
<dbReference type="GO" id="GO:0004252">
    <property type="term" value="F:serine-type endopeptidase activity"/>
    <property type="evidence" value="ECO:0007669"/>
    <property type="project" value="UniProtKB-UniRule"/>
</dbReference>
<dbReference type="PROSITE" id="PS00138">
    <property type="entry name" value="SUBTILASE_SER"/>
    <property type="match status" value="1"/>
</dbReference>
<name>A0A250JRA8_9BACT</name>
<evidence type="ECO:0000256" key="3">
    <source>
        <dbReference type="ARBA" id="ARBA00022801"/>
    </source>
</evidence>
<dbReference type="PANTHER" id="PTHR43806:SF11">
    <property type="entry name" value="CEREVISIN-RELATED"/>
    <property type="match status" value="1"/>
</dbReference>
<dbReference type="InterPro" id="IPR010259">
    <property type="entry name" value="S8pro/Inhibitor_I9"/>
</dbReference>
<dbReference type="PROSITE" id="PS51257">
    <property type="entry name" value="PROKAR_LIPOPROTEIN"/>
    <property type="match status" value="1"/>
</dbReference>
<keyword evidence="4 5" id="KW-0720">Serine protease</keyword>
<evidence type="ECO:0000256" key="6">
    <source>
        <dbReference type="RuleBase" id="RU003355"/>
    </source>
</evidence>
<dbReference type="RefSeq" id="WP_095957655.1">
    <property type="nucleotide sequence ID" value="NZ_CP022203.1"/>
</dbReference>
<evidence type="ECO:0000256" key="2">
    <source>
        <dbReference type="ARBA" id="ARBA00022670"/>
    </source>
</evidence>
<keyword evidence="2 5" id="KW-0645">Protease</keyword>
<dbReference type="InterPro" id="IPR050131">
    <property type="entry name" value="Peptidase_S8_subtilisin-like"/>
</dbReference>
<dbReference type="InterPro" id="IPR015500">
    <property type="entry name" value="Peptidase_S8_subtilisin-rel"/>
</dbReference>
<dbReference type="PROSITE" id="PS00136">
    <property type="entry name" value="SUBTILASE_ASP"/>
    <property type="match status" value="1"/>
</dbReference>
<dbReference type="Pfam" id="PF00082">
    <property type="entry name" value="Peptidase_S8"/>
    <property type="match status" value="1"/>
</dbReference>
<keyword evidence="7" id="KW-0732">Signal</keyword>
<evidence type="ECO:0000256" key="1">
    <source>
        <dbReference type="ARBA" id="ARBA00011073"/>
    </source>
</evidence>
<dbReference type="SUPFAM" id="SSF54897">
    <property type="entry name" value="Protease propeptides/inhibitors"/>
    <property type="match status" value="1"/>
</dbReference>
<dbReference type="InterPro" id="IPR023828">
    <property type="entry name" value="Peptidase_S8_Ser-AS"/>
</dbReference>
<keyword evidence="3 5" id="KW-0378">Hydrolase</keyword>
<dbReference type="FunFam" id="3.40.50.200:FF:000014">
    <property type="entry name" value="Proteinase K"/>
    <property type="match status" value="1"/>
</dbReference>